<dbReference type="InterPro" id="IPR005754">
    <property type="entry name" value="Sortase"/>
</dbReference>
<dbReference type="RefSeq" id="WP_012642427.1">
    <property type="nucleotide sequence ID" value="NC_011961.1"/>
</dbReference>
<dbReference type="GO" id="GO:0016787">
    <property type="term" value="F:hydrolase activity"/>
    <property type="evidence" value="ECO:0007669"/>
    <property type="project" value="UniProtKB-KW"/>
</dbReference>
<protein>
    <submittedName>
        <fullName evidence="2">Peptidase C60 sortase A and B</fullName>
    </submittedName>
</protein>
<dbReference type="Gene3D" id="2.40.260.10">
    <property type="entry name" value="Sortase"/>
    <property type="match status" value="1"/>
</dbReference>
<dbReference type="eggNOG" id="COG3764">
    <property type="taxonomic scope" value="Bacteria"/>
</dbReference>
<dbReference type="HOGENOM" id="CLU_1089631_0_0_0"/>
<sequence>MTASTRRRKALGTTALLLAMMLIGGWLNASSHALLLGPVGVSPRVPEADALRTEAWRLVGQAIPSEEVAVLPLPETWIPPRHLPSPAVEEPSPVREPLLVMPRLVEPVRIRIPSIGVDAPIQAVDLAPDGSLAISDDGDTVFWYRGSAYPGWPGRALLAGHLDRVEGGWAVFAGLHRLQPGSVVLLELADGRVLHYTVTGQARVASTDLPAELLTGENSSELVLITCAGWWDPQRRVYSDNLLVFTRFDGLAPLS</sequence>
<accession>B9L4N8</accession>
<keyword evidence="1" id="KW-0378">Hydrolase</keyword>
<evidence type="ECO:0000313" key="2">
    <source>
        <dbReference type="EMBL" id="ACM06440.1"/>
    </source>
</evidence>
<evidence type="ECO:0000256" key="1">
    <source>
        <dbReference type="ARBA" id="ARBA00022801"/>
    </source>
</evidence>
<reference evidence="2 3" key="1">
    <citation type="journal article" date="2009" name="PLoS ONE">
        <title>Complete genome sequence of the aerobic CO-oxidizing thermophile Thermomicrobium roseum.</title>
        <authorList>
            <person name="Wu D."/>
            <person name="Raymond J."/>
            <person name="Wu M."/>
            <person name="Chatterji S."/>
            <person name="Ren Q."/>
            <person name="Graham J.E."/>
            <person name="Bryant D.A."/>
            <person name="Robb F."/>
            <person name="Colman A."/>
            <person name="Tallon L.J."/>
            <person name="Badger J.H."/>
            <person name="Madupu R."/>
            <person name="Ward N.L."/>
            <person name="Eisen J.A."/>
        </authorList>
    </citation>
    <scope>NUCLEOTIDE SEQUENCE [LARGE SCALE GENOMIC DNA]</scope>
    <source>
        <strain evidence="3">ATCC 27502 / DSM 5159 / P-2</strain>
        <plasmid evidence="2">unnamed</plasmid>
    </source>
</reference>
<dbReference type="InterPro" id="IPR042001">
    <property type="entry name" value="Sortase_F"/>
</dbReference>
<dbReference type="SUPFAM" id="SSF63817">
    <property type="entry name" value="Sortase"/>
    <property type="match status" value="1"/>
</dbReference>
<dbReference type="AlphaFoldDB" id="B9L4N8"/>
<dbReference type="Proteomes" id="UP000000447">
    <property type="component" value="Plasmid unnamed"/>
</dbReference>
<dbReference type="KEGG" id="tro:trd_A0751"/>
<dbReference type="PROSITE" id="PS51318">
    <property type="entry name" value="TAT"/>
    <property type="match status" value="1"/>
</dbReference>
<organism evidence="2 3">
    <name type="scientific">Thermomicrobium roseum (strain ATCC 27502 / DSM 5159 / P-2)</name>
    <dbReference type="NCBI Taxonomy" id="309801"/>
    <lineage>
        <taxon>Bacteria</taxon>
        <taxon>Pseudomonadati</taxon>
        <taxon>Thermomicrobiota</taxon>
        <taxon>Thermomicrobia</taxon>
        <taxon>Thermomicrobiales</taxon>
        <taxon>Thermomicrobiaceae</taxon>
        <taxon>Thermomicrobium</taxon>
    </lineage>
</organism>
<dbReference type="InterPro" id="IPR023365">
    <property type="entry name" value="Sortase_dom-sf"/>
</dbReference>
<dbReference type="OrthoDB" id="157320at2"/>
<dbReference type="InterPro" id="IPR006311">
    <property type="entry name" value="TAT_signal"/>
</dbReference>
<gene>
    <name evidence="2" type="ordered locus">trd_A0751</name>
</gene>
<evidence type="ECO:0000313" key="3">
    <source>
        <dbReference type="Proteomes" id="UP000000447"/>
    </source>
</evidence>
<name>B9L4N8_THERP</name>
<proteinExistence type="predicted"/>
<keyword evidence="2" id="KW-0614">Plasmid</keyword>
<dbReference type="EMBL" id="CP001276">
    <property type="protein sequence ID" value="ACM06440.1"/>
    <property type="molecule type" value="Genomic_DNA"/>
</dbReference>
<geneLocation type="plasmid" evidence="3">
    <name>Tros</name>
</geneLocation>
<keyword evidence="3" id="KW-1185">Reference proteome</keyword>
<dbReference type="CDD" id="cd05829">
    <property type="entry name" value="Sortase_F"/>
    <property type="match status" value="1"/>
</dbReference>
<dbReference type="Pfam" id="PF04203">
    <property type="entry name" value="Sortase"/>
    <property type="match status" value="1"/>
</dbReference>